<proteinExistence type="predicted"/>
<evidence type="ECO:0000313" key="2">
    <source>
        <dbReference type="Proteomes" id="UP001165960"/>
    </source>
</evidence>
<gene>
    <name evidence="1" type="ORF">DSO57_1031599</name>
</gene>
<organism evidence="1 2">
    <name type="scientific">Entomophthora muscae</name>
    <dbReference type="NCBI Taxonomy" id="34485"/>
    <lineage>
        <taxon>Eukaryota</taxon>
        <taxon>Fungi</taxon>
        <taxon>Fungi incertae sedis</taxon>
        <taxon>Zoopagomycota</taxon>
        <taxon>Entomophthoromycotina</taxon>
        <taxon>Entomophthoromycetes</taxon>
        <taxon>Entomophthorales</taxon>
        <taxon>Entomophthoraceae</taxon>
        <taxon>Entomophthora</taxon>
    </lineage>
</organism>
<dbReference type="EMBL" id="QTSX02005199">
    <property type="protein sequence ID" value="KAJ9060368.1"/>
    <property type="molecule type" value="Genomic_DNA"/>
</dbReference>
<protein>
    <submittedName>
        <fullName evidence="1">Uncharacterized protein</fullName>
    </submittedName>
</protein>
<accession>A0ACC2SDJ1</accession>
<evidence type="ECO:0000313" key="1">
    <source>
        <dbReference type="EMBL" id="KAJ9060368.1"/>
    </source>
</evidence>
<comment type="caution">
    <text evidence="1">The sequence shown here is derived from an EMBL/GenBank/DDBJ whole genome shotgun (WGS) entry which is preliminary data.</text>
</comment>
<dbReference type="Proteomes" id="UP001165960">
    <property type="component" value="Unassembled WGS sequence"/>
</dbReference>
<keyword evidence="2" id="KW-1185">Reference proteome</keyword>
<sequence>MVITSLGINKSQKKFQPKVRAKPDRRPAEPQASIPEPNVALNSQLEVIQEAIGLGDAVPNDATILQPMLEKVSAASIEQTKITNDTSPTHHKIPVEAPKSPAKSSVISLPSKDPGVSQKARGKAIAAPTFKAKTREVNSVYFDSVGDEDKPFNILEHLKTHVKKVSDKTSKQKQEKASGEIAPKRSRGRPKKVAETSNACVTSTNSDPTSIPQLDQSLFTPADSCSNSQEIPYQKRGRDIPTVKSSSAPESIESIIQEGAELSEVPAKRAKNLKRKNKVLPNKHIVQAINEYTGSRPLDLSILPLDALCHSNITYGKPLEKPAAKPSRQATTKRQSSPPPPLNVPKAANVLAVQVKIVDGNLVYDNSEQLTRQSLTNAPDYSSFDVVEEGAAGRYINCMTYVKRLSNARWSSEETDKFYEALAKWGSDFERIAKEFPERERRHLVKKFKREEKKNPTRINEAILHRLHTPVTPSF</sequence>
<name>A0ACC2SDJ1_9FUNG</name>
<reference evidence="1" key="1">
    <citation type="submission" date="2022-04" db="EMBL/GenBank/DDBJ databases">
        <title>Genome of the entomopathogenic fungus Entomophthora muscae.</title>
        <authorList>
            <person name="Elya C."/>
            <person name="Lovett B.R."/>
            <person name="Lee E."/>
            <person name="Macias A.M."/>
            <person name="Hajek A.E."/>
            <person name="De Bivort B.L."/>
            <person name="Kasson M.T."/>
            <person name="De Fine Licht H.H."/>
            <person name="Stajich J.E."/>
        </authorList>
    </citation>
    <scope>NUCLEOTIDE SEQUENCE</scope>
    <source>
        <strain evidence="1">Berkeley</strain>
    </source>
</reference>